<reference evidence="4" key="1">
    <citation type="submission" date="2013-05" db="EMBL/GenBank/DDBJ databases">
        <title>The Genome sequence of Mucor circinelloides f. circinelloides 1006PhL.</title>
        <authorList>
            <consortium name="The Broad Institute Genomics Platform"/>
            <person name="Cuomo C."/>
            <person name="Earl A."/>
            <person name="Findley K."/>
            <person name="Lee S.C."/>
            <person name="Walker B."/>
            <person name="Young S."/>
            <person name="Zeng Q."/>
            <person name="Gargeya S."/>
            <person name="Fitzgerald M."/>
            <person name="Haas B."/>
            <person name="Abouelleil A."/>
            <person name="Allen A.W."/>
            <person name="Alvarado L."/>
            <person name="Arachchi H.M."/>
            <person name="Berlin A.M."/>
            <person name="Chapman S.B."/>
            <person name="Gainer-Dewar J."/>
            <person name="Goldberg J."/>
            <person name="Griggs A."/>
            <person name="Gujja S."/>
            <person name="Hansen M."/>
            <person name="Howarth C."/>
            <person name="Imamovic A."/>
            <person name="Ireland A."/>
            <person name="Larimer J."/>
            <person name="McCowan C."/>
            <person name="Murphy C."/>
            <person name="Pearson M."/>
            <person name="Poon T.W."/>
            <person name="Priest M."/>
            <person name="Roberts A."/>
            <person name="Saif S."/>
            <person name="Shea T."/>
            <person name="Sisk P."/>
            <person name="Sykes S."/>
            <person name="Wortman J."/>
            <person name="Nusbaum C."/>
            <person name="Birren B."/>
        </authorList>
    </citation>
    <scope>NUCLEOTIDE SEQUENCE [LARGE SCALE GENOMIC DNA]</scope>
    <source>
        <strain evidence="4">1006PhL</strain>
    </source>
</reference>
<gene>
    <name evidence="3" type="ORF">HMPREF1544_07112</name>
</gene>
<feature type="compositionally biased region" description="Polar residues" evidence="2">
    <location>
        <begin position="72"/>
        <end position="93"/>
    </location>
</feature>
<feature type="compositionally biased region" description="Low complexity" evidence="2">
    <location>
        <begin position="35"/>
        <end position="71"/>
    </location>
</feature>
<organism evidence="3 4">
    <name type="scientific">Mucor circinelloides f. circinelloides (strain 1006PhL)</name>
    <name type="common">Mucormycosis agent</name>
    <name type="synonym">Calyptromyces circinelloides</name>
    <dbReference type="NCBI Taxonomy" id="1220926"/>
    <lineage>
        <taxon>Eukaryota</taxon>
        <taxon>Fungi</taxon>
        <taxon>Fungi incertae sedis</taxon>
        <taxon>Mucoromycota</taxon>
        <taxon>Mucoromycotina</taxon>
        <taxon>Mucoromycetes</taxon>
        <taxon>Mucorales</taxon>
        <taxon>Mucorineae</taxon>
        <taxon>Mucoraceae</taxon>
        <taxon>Mucor</taxon>
    </lineage>
</organism>
<name>S2J900_MUCC1</name>
<feature type="coiled-coil region" evidence="1">
    <location>
        <begin position="304"/>
        <end position="363"/>
    </location>
</feature>
<dbReference type="EMBL" id="KE123996">
    <property type="protein sequence ID" value="EPB86124.1"/>
    <property type="molecule type" value="Genomic_DNA"/>
</dbReference>
<protein>
    <submittedName>
        <fullName evidence="3">Uncharacterized protein</fullName>
    </submittedName>
</protein>
<evidence type="ECO:0000256" key="1">
    <source>
        <dbReference type="SAM" id="Coils"/>
    </source>
</evidence>
<keyword evidence="4" id="KW-1185">Reference proteome</keyword>
<sequence>MDLAAQETQNAEIVARLESFEKAVVTLLSDKNKQDSASTNTDNTSTCTNTSVSNTDSSSSNARNDNNTASSLSKQASTSPNASSKATPSPLNPSSSSSSFSSSSTSYIPYKSLKVKVNQIREQTNAAALDLSDKIDNLKEENQAFKAHIIALETQLAEEKSKADSTYNIMANRIGMLERYVQNDTKLEDQKKREIQEVQLSSQKNTDLINKRITTVEEQLTRSFQEFEDRRSKEMQSFSVTFKSLKKRYNDLKIELDQQAELTAIQGKEITANAATIKQTLSSDALTSLGKIVRDAMCFCEGMSNQLEAERKALQGAMESTSEDLKMLKERIVDLETEFDDMRQEARNDLAKMEGKIMSMAQDTVDIAQEMGTHYNVLGLDGKPIQQAARDVTEEAF</sequence>
<dbReference type="InParanoid" id="S2J900"/>
<keyword evidence="1" id="KW-0175">Coiled coil</keyword>
<accession>S2J900</accession>
<feature type="coiled-coil region" evidence="1">
    <location>
        <begin position="121"/>
        <end position="155"/>
    </location>
</feature>
<proteinExistence type="predicted"/>
<dbReference type="Proteomes" id="UP000014254">
    <property type="component" value="Unassembled WGS sequence"/>
</dbReference>
<evidence type="ECO:0000313" key="4">
    <source>
        <dbReference type="Proteomes" id="UP000014254"/>
    </source>
</evidence>
<dbReference type="AlphaFoldDB" id="S2J900"/>
<dbReference type="VEuPathDB" id="FungiDB:HMPREF1544_07112"/>
<feature type="compositionally biased region" description="Low complexity" evidence="2">
    <location>
        <begin position="94"/>
        <end position="105"/>
    </location>
</feature>
<evidence type="ECO:0000313" key="3">
    <source>
        <dbReference type="EMBL" id="EPB86124.1"/>
    </source>
</evidence>
<dbReference type="OrthoDB" id="10314727at2759"/>
<dbReference type="STRING" id="1220926.S2J900"/>
<feature type="region of interest" description="Disordered" evidence="2">
    <location>
        <begin position="29"/>
        <end position="105"/>
    </location>
</feature>
<evidence type="ECO:0000256" key="2">
    <source>
        <dbReference type="SAM" id="MobiDB-lite"/>
    </source>
</evidence>